<organism evidence="2 3">
    <name type="scientific">Stylosanthes scabra</name>
    <dbReference type="NCBI Taxonomy" id="79078"/>
    <lineage>
        <taxon>Eukaryota</taxon>
        <taxon>Viridiplantae</taxon>
        <taxon>Streptophyta</taxon>
        <taxon>Embryophyta</taxon>
        <taxon>Tracheophyta</taxon>
        <taxon>Spermatophyta</taxon>
        <taxon>Magnoliopsida</taxon>
        <taxon>eudicotyledons</taxon>
        <taxon>Gunneridae</taxon>
        <taxon>Pentapetalae</taxon>
        <taxon>rosids</taxon>
        <taxon>fabids</taxon>
        <taxon>Fabales</taxon>
        <taxon>Fabaceae</taxon>
        <taxon>Papilionoideae</taxon>
        <taxon>50 kb inversion clade</taxon>
        <taxon>dalbergioids sensu lato</taxon>
        <taxon>Dalbergieae</taxon>
        <taxon>Pterocarpus clade</taxon>
        <taxon>Stylosanthes</taxon>
    </lineage>
</organism>
<evidence type="ECO:0000256" key="1">
    <source>
        <dbReference type="SAM" id="MobiDB-lite"/>
    </source>
</evidence>
<gene>
    <name evidence="2" type="ORF">PIB30_078194</name>
</gene>
<feature type="compositionally biased region" description="Polar residues" evidence="1">
    <location>
        <begin position="48"/>
        <end position="57"/>
    </location>
</feature>
<feature type="compositionally biased region" description="Low complexity" evidence="1">
    <location>
        <begin position="101"/>
        <end position="113"/>
    </location>
</feature>
<evidence type="ECO:0000313" key="3">
    <source>
        <dbReference type="Proteomes" id="UP001341840"/>
    </source>
</evidence>
<protein>
    <submittedName>
        <fullName evidence="2">Uncharacterized protein</fullName>
    </submittedName>
</protein>
<dbReference type="EMBL" id="JASCZI010121902">
    <property type="protein sequence ID" value="MED6163255.1"/>
    <property type="molecule type" value="Genomic_DNA"/>
</dbReference>
<name>A0ABU6US00_9FABA</name>
<feature type="region of interest" description="Disordered" evidence="1">
    <location>
        <begin position="30"/>
        <end position="57"/>
    </location>
</feature>
<dbReference type="Proteomes" id="UP001341840">
    <property type="component" value="Unassembled WGS sequence"/>
</dbReference>
<reference evidence="2 3" key="1">
    <citation type="journal article" date="2023" name="Plants (Basel)">
        <title>Bridging the Gap: Combining Genomics and Transcriptomics Approaches to Understand Stylosanthes scabra, an Orphan Legume from the Brazilian Caatinga.</title>
        <authorList>
            <person name="Ferreira-Neto J.R.C."/>
            <person name="da Silva M.D."/>
            <person name="Binneck E."/>
            <person name="de Melo N.F."/>
            <person name="da Silva R.H."/>
            <person name="de Melo A.L.T.M."/>
            <person name="Pandolfi V."/>
            <person name="Bustamante F.O."/>
            <person name="Brasileiro-Vidal A.C."/>
            <person name="Benko-Iseppon A.M."/>
        </authorList>
    </citation>
    <scope>NUCLEOTIDE SEQUENCE [LARGE SCALE GENOMIC DNA]</scope>
    <source>
        <tissue evidence="2">Leaves</tissue>
    </source>
</reference>
<proteinExistence type="predicted"/>
<sequence length="167" mass="18294">MEVSSPPAPRPQPQRFYPFHNGYRPCLTSPPTPAQLHLHHPSRRKLGSVSSPITSSAELPSPRIFVSYLRLLLCFEAAVHPLSQIRICITHRRPKLASDLPSSPTPATVASSPLKTATPSPYQPPLLHHISHHLHLCEFRSASTIVNFVSSDLAPTSTLCPPPVSNL</sequence>
<feature type="compositionally biased region" description="Basic residues" evidence="1">
    <location>
        <begin position="37"/>
        <end position="46"/>
    </location>
</feature>
<keyword evidence="3" id="KW-1185">Reference proteome</keyword>
<feature type="region of interest" description="Disordered" evidence="1">
    <location>
        <begin position="97"/>
        <end position="117"/>
    </location>
</feature>
<comment type="caution">
    <text evidence="2">The sequence shown here is derived from an EMBL/GenBank/DDBJ whole genome shotgun (WGS) entry which is preliminary data.</text>
</comment>
<accession>A0ABU6US00</accession>
<evidence type="ECO:0000313" key="2">
    <source>
        <dbReference type="EMBL" id="MED6163255.1"/>
    </source>
</evidence>